<reference evidence="13 14" key="1">
    <citation type="journal article" date="2017" name="Nat. Ecol. Evol.">
        <title>Scallop genome provides insights into evolution of bilaterian karyotype and development.</title>
        <authorList>
            <person name="Wang S."/>
            <person name="Zhang J."/>
            <person name="Jiao W."/>
            <person name="Li J."/>
            <person name="Xun X."/>
            <person name="Sun Y."/>
            <person name="Guo X."/>
            <person name="Huan P."/>
            <person name="Dong B."/>
            <person name="Zhang L."/>
            <person name="Hu X."/>
            <person name="Sun X."/>
            <person name="Wang J."/>
            <person name="Zhao C."/>
            <person name="Wang Y."/>
            <person name="Wang D."/>
            <person name="Huang X."/>
            <person name="Wang R."/>
            <person name="Lv J."/>
            <person name="Li Y."/>
            <person name="Zhang Z."/>
            <person name="Liu B."/>
            <person name="Lu W."/>
            <person name="Hui Y."/>
            <person name="Liang J."/>
            <person name="Zhou Z."/>
            <person name="Hou R."/>
            <person name="Li X."/>
            <person name="Liu Y."/>
            <person name="Li H."/>
            <person name="Ning X."/>
            <person name="Lin Y."/>
            <person name="Zhao L."/>
            <person name="Xing Q."/>
            <person name="Dou J."/>
            <person name="Li Y."/>
            <person name="Mao J."/>
            <person name="Guo H."/>
            <person name="Dou H."/>
            <person name="Li T."/>
            <person name="Mu C."/>
            <person name="Jiang W."/>
            <person name="Fu Q."/>
            <person name="Fu X."/>
            <person name="Miao Y."/>
            <person name="Liu J."/>
            <person name="Yu Q."/>
            <person name="Li R."/>
            <person name="Liao H."/>
            <person name="Li X."/>
            <person name="Kong Y."/>
            <person name="Jiang Z."/>
            <person name="Chourrout D."/>
            <person name="Li R."/>
            <person name="Bao Z."/>
        </authorList>
    </citation>
    <scope>NUCLEOTIDE SEQUENCE [LARGE SCALE GENOMIC DNA]</scope>
    <source>
        <strain evidence="13 14">PY_sf001</strain>
    </source>
</reference>
<dbReference type="PROSITE" id="PS00435">
    <property type="entry name" value="PEROXIDASE_1"/>
    <property type="match status" value="1"/>
</dbReference>
<keyword evidence="3" id="KW-0677">Repeat</keyword>
<proteinExistence type="predicted"/>
<evidence type="ECO:0000256" key="7">
    <source>
        <dbReference type="ARBA" id="ARBA00023136"/>
    </source>
</evidence>
<keyword evidence="5" id="KW-0130">Cell adhesion</keyword>
<feature type="domain" description="Cadherin" evidence="12">
    <location>
        <begin position="1330"/>
        <end position="1433"/>
    </location>
</feature>
<evidence type="ECO:0000256" key="8">
    <source>
        <dbReference type="ARBA" id="ARBA00023180"/>
    </source>
</evidence>
<feature type="domain" description="Cadherin" evidence="12">
    <location>
        <begin position="1773"/>
        <end position="1886"/>
    </location>
</feature>
<feature type="domain" description="Cadherin" evidence="12">
    <location>
        <begin position="788"/>
        <end position="888"/>
    </location>
</feature>
<evidence type="ECO:0000256" key="4">
    <source>
        <dbReference type="ARBA" id="ARBA00022837"/>
    </source>
</evidence>
<dbReference type="Gene3D" id="2.60.40.60">
    <property type="entry name" value="Cadherins"/>
    <property type="match status" value="13"/>
</dbReference>
<dbReference type="GO" id="GO:0005886">
    <property type="term" value="C:plasma membrane"/>
    <property type="evidence" value="ECO:0007669"/>
    <property type="project" value="UniProtKB-SubCell"/>
</dbReference>
<dbReference type="InterPro" id="IPR015919">
    <property type="entry name" value="Cadherin-like_sf"/>
</dbReference>
<feature type="transmembrane region" description="Helical" evidence="11">
    <location>
        <begin position="1899"/>
        <end position="1921"/>
    </location>
</feature>
<organism evidence="13 14">
    <name type="scientific">Mizuhopecten yessoensis</name>
    <name type="common">Japanese scallop</name>
    <name type="synonym">Patinopecten yessoensis</name>
    <dbReference type="NCBI Taxonomy" id="6573"/>
    <lineage>
        <taxon>Eukaryota</taxon>
        <taxon>Metazoa</taxon>
        <taxon>Spiralia</taxon>
        <taxon>Lophotrochozoa</taxon>
        <taxon>Mollusca</taxon>
        <taxon>Bivalvia</taxon>
        <taxon>Autobranchia</taxon>
        <taxon>Pteriomorphia</taxon>
        <taxon>Pectinida</taxon>
        <taxon>Pectinoidea</taxon>
        <taxon>Pectinidae</taxon>
        <taxon>Mizuhopecten</taxon>
    </lineage>
</organism>
<feature type="domain" description="Cadherin" evidence="12">
    <location>
        <begin position="680"/>
        <end position="787"/>
    </location>
</feature>
<feature type="compositionally biased region" description="Polar residues" evidence="10">
    <location>
        <begin position="1953"/>
        <end position="1964"/>
    </location>
</feature>
<evidence type="ECO:0000256" key="3">
    <source>
        <dbReference type="ARBA" id="ARBA00022737"/>
    </source>
</evidence>
<dbReference type="PROSITE" id="PS50268">
    <property type="entry name" value="CADHERIN_2"/>
    <property type="match status" value="12"/>
</dbReference>
<keyword evidence="6 11" id="KW-1133">Transmembrane helix</keyword>
<keyword evidence="8" id="KW-0325">Glycoprotein</keyword>
<evidence type="ECO:0000259" key="12">
    <source>
        <dbReference type="PROSITE" id="PS50268"/>
    </source>
</evidence>
<dbReference type="PANTHER" id="PTHR24026:SF126">
    <property type="entry name" value="PROTOCADHERIN FAT 4"/>
    <property type="match status" value="1"/>
</dbReference>
<dbReference type="Proteomes" id="UP000242188">
    <property type="component" value="Unassembled WGS sequence"/>
</dbReference>
<dbReference type="SUPFAM" id="SSF49313">
    <property type="entry name" value="Cadherin-like"/>
    <property type="match status" value="13"/>
</dbReference>
<evidence type="ECO:0000256" key="1">
    <source>
        <dbReference type="ARBA" id="ARBA00004370"/>
    </source>
</evidence>
<feature type="domain" description="Cadherin" evidence="12">
    <location>
        <begin position="472"/>
        <end position="582"/>
    </location>
</feature>
<dbReference type="CDD" id="cd11304">
    <property type="entry name" value="Cadherin_repeat"/>
    <property type="match status" value="12"/>
</dbReference>
<dbReference type="InterPro" id="IPR020894">
    <property type="entry name" value="Cadherin_CS"/>
</dbReference>
<dbReference type="InterPro" id="IPR019793">
    <property type="entry name" value="Peroxidases_heam-ligand_BS"/>
</dbReference>
<evidence type="ECO:0000256" key="6">
    <source>
        <dbReference type="ARBA" id="ARBA00022989"/>
    </source>
</evidence>
<comment type="caution">
    <text evidence="13">The sequence shown here is derived from an EMBL/GenBank/DDBJ whole genome shotgun (WGS) entry which is preliminary data.</text>
</comment>
<evidence type="ECO:0000256" key="5">
    <source>
        <dbReference type="ARBA" id="ARBA00022889"/>
    </source>
</evidence>
<dbReference type="GO" id="GO:0007163">
    <property type="term" value="P:establishment or maintenance of cell polarity"/>
    <property type="evidence" value="ECO:0007669"/>
    <property type="project" value="UniProtKB-ARBA"/>
</dbReference>
<dbReference type="PANTHER" id="PTHR24026">
    <property type="entry name" value="FAT ATYPICAL CADHERIN-RELATED"/>
    <property type="match status" value="1"/>
</dbReference>
<feature type="compositionally biased region" description="Low complexity" evidence="10">
    <location>
        <begin position="81"/>
        <end position="98"/>
    </location>
</feature>
<feature type="domain" description="Cadherin" evidence="12">
    <location>
        <begin position="1106"/>
        <end position="1208"/>
    </location>
</feature>
<comment type="subcellular location">
    <subcellularLocation>
        <location evidence="1">Membrane</location>
    </subcellularLocation>
</comment>
<feature type="region of interest" description="Disordered" evidence="10">
    <location>
        <begin position="81"/>
        <end position="105"/>
    </location>
</feature>
<feature type="domain" description="Cadherin" evidence="12">
    <location>
        <begin position="566"/>
        <end position="671"/>
    </location>
</feature>
<dbReference type="Pfam" id="PF00028">
    <property type="entry name" value="Cadherin"/>
    <property type="match status" value="5"/>
</dbReference>
<dbReference type="FunFam" id="2.60.40.60:FF:000020">
    <property type="entry name" value="Dachsous cadherin-related 1b"/>
    <property type="match status" value="2"/>
</dbReference>
<feature type="compositionally biased region" description="Basic and acidic residues" evidence="10">
    <location>
        <begin position="1966"/>
        <end position="1975"/>
    </location>
</feature>
<dbReference type="SMART" id="SM00112">
    <property type="entry name" value="CA"/>
    <property type="match status" value="13"/>
</dbReference>
<dbReference type="GO" id="GO:0005509">
    <property type="term" value="F:calcium ion binding"/>
    <property type="evidence" value="ECO:0007669"/>
    <property type="project" value="UniProtKB-UniRule"/>
</dbReference>
<dbReference type="InterPro" id="IPR002126">
    <property type="entry name" value="Cadherin-like_dom"/>
</dbReference>
<dbReference type="PRINTS" id="PR00205">
    <property type="entry name" value="CADHERIN"/>
</dbReference>
<dbReference type="FunFam" id="2.60.40.60:FF:000116">
    <property type="entry name" value="Dachsous cadherin-related 2"/>
    <property type="match status" value="1"/>
</dbReference>
<dbReference type="GO" id="GO:0007156">
    <property type="term" value="P:homophilic cell adhesion via plasma membrane adhesion molecules"/>
    <property type="evidence" value="ECO:0007669"/>
    <property type="project" value="InterPro"/>
</dbReference>
<protein>
    <submittedName>
        <fullName evidence="13">Cadherin-23</fullName>
    </submittedName>
</protein>
<dbReference type="PROSITE" id="PS00232">
    <property type="entry name" value="CADHERIN_1"/>
    <property type="match status" value="4"/>
</dbReference>
<evidence type="ECO:0000256" key="2">
    <source>
        <dbReference type="ARBA" id="ARBA00022692"/>
    </source>
</evidence>
<accession>A0A210PV37</accession>
<evidence type="ECO:0000256" key="11">
    <source>
        <dbReference type="SAM" id="Phobius"/>
    </source>
</evidence>
<evidence type="ECO:0000256" key="9">
    <source>
        <dbReference type="PROSITE-ProRule" id="PRU00043"/>
    </source>
</evidence>
<keyword evidence="7 11" id="KW-0472">Membrane</keyword>
<feature type="domain" description="Cadherin" evidence="12">
    <location>
        <begin position="889"/>
        <end position="989"/>
    </location>
</feature>
<evidence type="ECO:0000313" key="14">
    <source>
        <dbReference type="Proteomes" id="UP000242188"/>
    </source>
</evidence>
<keyword evidence="4 9" id="KW-0106">Calcium</keyword>
<dbReference type="OrthoDB" id="6252479at2759"/>
<feature type="region of interest" description="Disordered" evidence="10">
    <location>
        <begin position="1953"/>
        <end position="1975"/>
    </location>
</feature>
<feature type="domain" description="Cadherin" evidence="12">
    <location>
        <begin position="1433"/>
        <end position="1536"/>
    </location>
</feature>
<dbReference type="EMBL" id="NEDP02005475">
    <property type="protein sequence ID" value="OWF40322.1"/>
    <property type="molecule type" value="Genomic_DNA"/>
</dbReference>
<sequence length="2004" mass="222724">MSQKSTCRPATQIDCHHVWLKKVSANRGLRYSKQKHPTKIEKTYDGRHKTGVCRGVAEVVLQDDRNNLLDLAITTTPTTTASTTATTTAQRMTTKGTTPPMIGDRPHVGLNENCGEHSSEAICYVLHSSCVKGTDTQWTCQCIRKYLQKNLMCVPIPTNILETNYEFSMDSDASSGTTVGQIHIVNVDGIVSQSTPTLKPDTADFSITIADSSSFNLTKNANTIFINPLHLTLIVSSILSDGSTIVDYTEVTVIPDIVSVETAEIILAEGTRQGSFVSDIPGLNKYTSSDGQSYGLAGVYSGFFSLDDHGDIFCSKTISFDQMGQATDTYAFITELQINRKALASDTPTHVAKLSLLIVRDRFSREILEDTVAEKILGRFVGNSSSNPFDFNLTDVSTQKKFYTYFTYNTSSGAIGKSSIPLDFTKQNAREFQFEIRINWKSHLDYVKIPGEIMVNDVNNHSPVCVFDKSIFQVISGSPLGTYIGLVNTTDVDTVGTVTYSIIDDVYSKVFTITPHSGVLIANQAITASKLGDRISFTVHANDSFGTVDCLIVVDILKLSDENANLGLTFTGTLQEELPPPVHVANVSVQNYTNFKFMTTKDDEYFKLNSTTGEVTSIHTLDRENLPDGFRGNTVTFGIQANLDDEDSCTITIMGDLTINVKDINDNSPCFKITESSCSSPVTFEGKITEDVHDQQEVIFENPSNLEFFDPDEIGNLTVELTPDLHYFTYEIINNVIKILTKTGVVLDREKIGHFSMKLYVKDGGSHTATATLMITVVDVNDNPPVFTEQSYTYSIPENTTVGEEVGVVNATDQDTGLNAEISYSIISSYFSVNEKTGKITTKKKLDRESIASYNIQLLARDNGQPSLTTQTTVYIQIIDVNDNDPTFSQHEYRFTIEENNDCNVSLGSVNATDDDIGNNSAIRFTVSDSQDFRINEKGEIFCRHSLDYESNRDPSFVVTATDGGIPSRSSTTHIVIEVRDKNDNPPKFTHNVTIVNVTHMDFMEHSRRLIALLEVTDRDTGDNGRFHFEICKAYNESFTVADSGAVSTTTKQPDASQIPNCAVTATDYGREPMSSTAWIEFYVDSSSDIGASGVTFNSSELVLHVEEVYSESRDIGRLQIQNNKTDNVTFKMISSLDGTFNNNTLTMSGNNGSFCLDPRSGIVRKSGVFDRETKDTYRFLARVNEANAQDLTLVTINVTDVNERPRFVTTLKQLGVKEDVINTAIFTSELAEDDDLGDNGTMIFNLTKQEPMSDNQFNFDVNTTNGTISVVRTLDYETVKQYNITVEVRDMGTPYSLSATRVFEVVVNNVNDNPPTFLNTSNDNGLCSYKIDVNENISLDSVVLDFAIADIDGIEMFQRSILSVIDQDGCPLKPVSHTFPDMSLLSNATLDYESQTSHVCVIKVTNTAPPHLFNNCSVHIVVQDVNDNFPQTHGPYTVNVTNGKINDVILVIKATDADSGENSRLVYSYNEETDSTAFFGINPSKGSITIVKDLFQFTSAEAKLNVKVSDRGNPPNSNITQVVINIISNNTEPWFQGPSKCSGKTNPQPNYSCKIQEVDGQTDPNMNEAVSNELLHVTACDKDDGKFVKCNCSYEFVEGAHDYFDINKSTGMVRQTKPVDREVTPYFLLNISATDHGYPPRQSRINAVLNISVVDLDDNPPRFKKELFLFNVSNLQNCSVEDLFGPVRATDSDYGINATATYTVSDYEHAPFIYNDTSGYFKVSKSLTNLTGQTFIMFLQATGVTTKSFTDKTFVQFKIYYEDPNKSSPTFNQSIYSVTIPFSTTTPYMIGQYMAVDTDEDRYGEIKYHLESNNWETFVVDSKSGKISLQYNVTDAIPYYVKIVNLTLWATDGGNPPKSGSCLITIILTGYKNEECSSGNNKPEATKQNKDSQYETPLYAVIGVAVGLLLLLVVGFLVMFSRNRVVLNKYQMTRQRLSTVQDPYDLKNESYQRLSKQRSSGEYNRTFDHGLETNRMSMKEDYDRLDEYDRVNEPEPDYDTTRI</sequence>
<evidence type="ECO:0000256" key="10">
    <source>
        <dbReference type="SAM" id="MobiDB-lite"/>
    </source>
</evidence>
<gene>
    <name evidence="13" type="ORF">KP79_PYT21672</name>
</gene>
<name>A0A210PV37_MIZYE</name>
<evidence type="ECO:0000313" key="13">
    <source>
        <dbReference type="EMBL" id="OWF40322.1"/>
    </source>
</evidence>
<keyword evidence="14" id="KW-1185">Reference proteome</keyword>
<feature type="domain" description="Cadherin" evidence="12">
    <location>
        <begin position="1688"/>
        <end position="1772"/>
    </location>
</feature>
<feature type="domain" description="Cadherin" evidence="12">
    <location>
        <begin position="1209"/>
        <end position="1318"/>
    </location>
</feature>
<keyword evidence="2 11" id="KW-0812">Transmembrane</keyword>
<feature type="domain" description="Cadherin" evidence="12">
    <location>
        <begin position="1568"/>
        <end position="1664"/>
    </location>
</feature>